<dbReference type="Gene3D" id="3.40.109.10">
    <property type="entry name" value="NADH Oxidase"/>
    <property type="match status" value="1"/>
</dbReference>
<name>A0A1X0CWC6_9MYCO</name>
<comment type="caution">
    <text evidence="5">The sequence shown here is derived from an EMBL/GenBank/DDBJ whole genome shotgun (WGS) entry which is preliminary data.</text>
</comment>
<dbReference type="AlphaFoldDB" id="A0A1X0CWC6"/>
<evidence type="ECO:0000256" key="2">
    <source>
        <dbReference type="ARBA" id="ARBA00022643"/>
    </source>
</evidence>
<dbReference type="PANTHER" id="PTHR23026:SF90">
    <property type="entry name" value="IODOTYROSINE DEIODINASE 1"/>
    <property type="match status" value="1"/>
</dbReference>
<dbReference type="InterPro" id="IPR000415">
    <property type="entry name" value="Nitroreductase-like"/>
</dbReference>
<gene>
    <name evidence="5" type="ORF">BST23_16595</name>
</gene>
<dbReference type="InterPro" id="IPR050627">
    <property type="entry name" value="Nitroreductase/BluB"/>
</dbReference>
<keyword evidence="1" id="KW-0285">Flavoprotein</keyword>
<sequence length="219" mass="23887">MDLYNVMRSTFAVREFTGDPLPDHVLVRILDNARFAPSGGNRQGNRVIAVRDRQTRESLIECAIPGTKRYIAQLRNGESPWNPLHPSGVDEKTVAAVEVPKESPLRGADVVLVVCVDLGVVAAFDQHLDRVGLIAGASVYPFVWNILLAARNEGYGGVLTTAAVAEEPRVRELLNIPDNYAVAALLPLGKPTRQLTKLSRKPVSEIATKERFDGEPLGT</sequence>
<evidence type="ECO:0000256" key="3">
    <source>
        <dbReference type="ARBA" id="ARBA00023002"/>
    </source>
</evidence>
<organism evidence="5 6">
    <name type="scientific">Mycolicibacterium elephantis</name>
    <dbReference type="NCBI Taxonomy" id="81858"/>
    <lineage>
        <taxon>Bacteria</taxon>
        <taxon>Bacillati</taxon>
        <taxon>Actinomycetota</taxon>
        <taxon>Actinomycetes</taxon>
        <taxon>Mycobacteriales</taxon>
        <taxon>Mycobacteriaceae</taxon>
        <taxon>Mycolicibacterium</taxon>
    </lineage>
</organism>
<dbReference type="STRING" id="81858.BST23_16595"/>
<evidence type="ECO:0000256" key="1">
    <source>
        <dbReference type="ARBA" id="ARBA00022630"/>
    </source>
</evidence>
<proteinExistence type="predicted"/>
<keyword evidence="3" id="KW-0560">Oxidoreductase</keyword>
<feature type="domain" description="Nitroreductase" evidence="4">
    <location>
        <begin position="12"/>
        <end position="190"/>
    </location>
</feature>
<dbReference type="InterPro" id="IPR029479">
    <property type="entry name" value="Nitroreductase"/>
</dbReference>
<evidence type="ECO:0000313" key="5">
    <source>
        <dbReference type="EMBL" id="ORA64388.1"/>
    </source>
</evidence>
<dbReference type="PANTHER" id="PTHR23026">
    <property type="entry name" value="NADPH NITROREDUCTASE"/>
    <property type="match status" value="1"/>
</dbReference>
<reference evidence="5 6" key="1">
    <citation type="submission" date="2017-02" db="EMBL/GenBank/DDBJ databases">
        <title>The new phylogeny of genus Mycobacterium.</title>
        <authorList>
            <person name="Tortoli E."/>
            <person name="Trovato A."/>
            <person name="Cirillo D.M."/>
        </authorList>
    </citation>
    <scope>NUCLEOTIDE SEQUENCE [LARGE SCALE GENOMIC DNA]</scope>
    <source>
        <strain evidence="5 6">FI-09383</strain>
    </source>
</reference>
<keyword evidence="2" id="KW-0288">FMN</keyword>
<accession>A0A1X0CWC6</accession>
<dbReference type="RefSeq" id="WP_064930434.1">
    <property type="nucleotide sequence ID" value="NZ_LZSD01000433.1"/>
</dbReference>
<dbReference type="GO" id="GO:0016491">
    <property type="term" value="F:oxidoreductase activity"/>
    <property type="evidence" value="ECO:0007669"/>
    <property type="project" value="UniProtKB-KW"/>
</dbReference>
<evidence type="ECO:0000313" key="6">
    <source>
        <dbReference type="Proteomes" id="UP000192772"/>
    </source>
</evidence>
<dbReference type="Pfam" id="PF00881">
    <property type="entry name" value="Nitroreductase"/>
    <property type="match status" value="1"/>
</dbReference>
<dbReference type="SUPFAM" id="SSF55469">
    <property type="entry name" value="FMN-dependent nitroreductase-like"/>
    <property type="match status" value="1"/>
</dbReference>
<dbReference type="Proteomes" id="UP000192772">
    <property type="component" value="Unassembled WGS sequence"/>
</dbReference>
<protein>
    <submittedName>
        <fullName evidence="5">Nitroreductase</fullName>
    </submittedName>
</protein>
<evidence type="ECO:0000259" key="4">
    <source>
        <dbReference type="Pfam" id="PF00881"/>
    </source>
</evidence>
<dbReference type="OrthoDB" id="3774920at2"/>
<dbReference type="EMBL" id="MVHP01000019">
    <property type="protein sequence ID" value="ORA64388.1"/>
    <property type="molecule type" value="Genomic_DNA"/>
</dbReference>